<comment type="similarity">
    <text evidence="2">Belongs to the ABC transporter superfamily.</text>
</comment>
<dbReference type="RefSeq" id="WP_148912863.1">
    <property type="nucleotide sequence ID" value="NZ_VSZS01000047.1"/>
</dbReference>
<dbReference type="InterPro" id="IPR017871">
    <property type="entry name" value="ABC_transporter-like_CS"/>
</dbReference>
<keyword evidence="10" id="KW-1185">Reference proteome</keyword>
<keyword evidence="6 9" id="KW-0067">ATP-binding</keyword>
<evidence type="ECO:0000313" key="10">
    <source>
        <dbReference type="Proteomes" id="UP000323258"/>
    </source>
</evidence>
<evidence type="ECO:0000256" key="5">
    <source>
        <dbReference type="ARBA" id="ARBA00022741"/>
    </source>
</evidence>
<evidence type="ECO:0000256" key="4">
    <source>
        <dbReference type="ARBA" id="ARBA00022475"/>
    </source>
</evidence>
<name>A0A5D4H763_9HYPH</name>
<gene>
    <name evidence="9" type="ORF">FY036_01020</name>
</gene>
<protein>
    <submittedName>
        <fullName evidence="9">ABC transporter ATP-binding protein</fullName>
    </submittedName>
</protein>
<keyword evidence="5" id="KW-0547">Nucleotide-binding</keyword>
<comment type="caution">
    <text evidence="9">The sequence shown here is derived from an EMBL/GenBank/DDBJ whole genome shotgun (WGS) entry which is preliminary data.</text>
</comment>
<evidence type="ECO:0000259" key="8">
    <source>
        <dbReference type="PROSITE" id="PS50893"/>
    </source>
</evidence>
<dbReference type="Proteomes" id="UP000323258">
    <property type="component" value="Unassembled WGS sequence"/>
</dbReference>
<evidence type="ECO:0000256" key="7">
    <source>
        <dbReference type="ARBA" id="ARBA00023136"/>
    </source>
</evidence>
<evidence type="ECO:0000256" key="6">
    <source>
        <dbReference type="ARBA" id="ARBA00022840"/>
    </source>
</evidence>
<evidence type="ECO:0000256" key="1">
    <source>
        <dbReference type="ARBA" id="ARBA00004370"/>
    </source>
</evidence>
<dbReference type="EMBL" id="VSZS01000047">
    <property type="protein sequence ID" value="TYR36374.1"/>
    <property type="molecule type" value="Genomic_DNA"/>
</dbReference>
<dbReference type="GO" id="GO:0016020">
    <property type="term" value="C:membrane"/>
    <property type="evidence" value="ECO:0007669"/>
    <property type="project" value="UniProtKB-SubCell"/>
</dbReference>
<dbReference type="PROSITE" id="PS50893">
    <property type="entry name" value="ABC_TRANSPORTER_2"/>
    <property type="match status" value="1"/>
</dbReference>
<organism evidence="9 10">
    <name type="scientific">Neoaquamicrobium microcysteis</name>
    <dbReference type="NCBI Taxonomy" id="2682781"/>
    <lineage>
        <taxon>Bacteria</taxon>
        <taxon>Pseudomonadati</taxon>
        <taxon>Pseudomonadota</taxon>
        <taxon>Alphaproteobacteria</taxon>
        <taxon>Hyphomicrobiales</taxon>
        <taxon>Phyllobacteriaceae</taxon>
        <taxon>Neoaquamicrobium</taxon>
    </lineage>
</organism>
<keyword evidence="7" id="KW-0472">Membrane</keyword>
<accession>A0A5D4H763</accession>
<sequence length="216" mass="23588">MLGQVPPPGRTAQGSIVLGGRQLVGLPERDMGKIRGREIGVVFQDPMMALSPVHRIGDQMIEGLVRHEGISRTRAMVRAAELLDLVGVVDAKNRLNDYPHQFSGGMAQRAMIAAALICKPRLLIADEPTTALDATVQKQVLDLLLQLRETLGMSVLFITHDLAVVAQLCDRVGVMKLGEMVEEGTTSDLFSAPKHPYTRQLMLAREMLDGPMEKTA</sequence>
<keyword evidence="4" id="KW-1003">Cell membrane</keyword>
<dbReference type="InterPro" id="IPR027417">
    <property type="entry name" value="P-loop_NTPase"/>
</dbReference>
<evidence type="ECO:0000256" key="2">
    <source>
        <dbReference type="ARBA" id="ARBA00005417"/>
    </source>
</evidence>
<dbReference type="GO" id="GO:0016887">
    <property type="term" value="F:ATP hydrolysis activity"/>
    <property type="evidence" value="ECO:0007669"/>
    <property type="project" value="InterPro"/>
</dbReference>
<evidence type="ECO:0000256" key="3">
    <source>
        <dbReference type="ARBA" id="ARBA00022448"/>
    </source>
</evidence>
<dbReference type="Gene3D" id="3.40.50.300">
    <property type="entry name" value="P-loop containing nucleotide triphosphate hydrolases"/>
    <property type="match status" value="1"/>
</dbReference>
<evidence type="ECO:0000313" key="9">
    <source>
        <dbReference type="EMBL" id="TYR36374.1"/>
    </source>
</evidence>
<keyword evidence="3" id="KW-0813">Transport</keyword>
<dbReference type="SUPFAM" id="SSF52540">
    <property type="entry name" value="P-loop containing nucleoside triphosphate hydrolases"/>
    <property type="match status" value="1"/>
</dbReference>
<dbReference type="PANTHER" id="PTHR43297:SF2">
    <property type="entry name" value="DIPEPTIDE TRANSPORT ATP-BINDING PROTEIN DPPD"/>
    <property type="match status" value="1"/>
</dbReference>
<proteinExistence type="inferred from homology"/>
<reference evidence="9 10" key="1">
    <citation type="submission" date="2019-08" db="EMBL/GenBank/DDBJ databases">
        <authorList>
            <person name="Seo Y.L."/>
        </authorList>
    </citation>
    <scope>NUCLEOTIDE SEQUENCE [LARGE SCALE GENOMIC DNA]</scope>
    <source>
        <strain evidence="9 10">MaA-C15</strain>
    </source>
</reference>
<dbReference type="CDD" id="cd03257">
    <property type="entry name" value="ABC_NikE_OppD_transporters"/>
    <property type="match status" value="1"/>
</dbReference>
<dbReference type="OrthoDB" id="9802264at2"/>
<dbReference type="Pfam" id="PF00005">
    <property type="entry name" value="ABC_tran"/>
    <property type="match status" value="1"/>
</dbReference>
<dbReference type="InterPro" id="IPR003439">
    <property type="entry name" value="ABC_transporter-like_ATP-bd"/>
</dbReference>
<feature type="domain" description="ABC transporter" evidence="8">
    <location>
        <begin position="2"/>
        <end position="202"/>
    </location>
</feature>
<dbReference type="GO" id="GO:0005524">
    <property type="term" value="F:ATP binding"/>
    <property type="evidence" value="ECO:0007669"/>
    <property type="project" value="UniProtKB-KW"/>
</dbReference>
<dbReference type="PROSITE" id="PS00211">
    <property type="entry name" value="ABC_TRANSPORTER_1"/>
    <property type="match status" value="1"/>
</dbReference>
<dbReference type="AlphaFoldDB" id="A0A5D4H763"/>
<dbReference type="InterPro" id="IPR050388">
    <property type="entry name" value="ABC_Ni/Peptide_Import"/>
</dbReference>
<reference evidence="9 10" key="2">
    <citation type="submission" date="2019-09" db="EMBL/GenBank/DDBJ databases">
        <title>Mesorhizobium sp. MaA-C15 isolated from Microcystis aeruginosa.</title>
        <authorList>
            <person name="Jeong S.E."/>
            <person name="Jin H.M."/>
            <person name="Jeon C.O."/>
        </authorList>
    </citation>
    <scope>NUCLEOTIDE SEQUENCE [LARGE SCALE GENOMIC DNA]</scope>
    <source>
        <strain evidence="9 10">MaA-C15</strain>
    </source>
</reference>
<dbReference type="PANTHER" id="PTHR43297">
    <property type="entry name" value="OLIGOPEPTIDE TRANSPORT ATP-BINDING PROTEIN APPD"/>
    <property type="match status" value="1"/>
</dbReference>
<comment type="subcellular location">
    <subcellularLocation>
        <location evidence="1">Membrane</location>
    </subcellularLocation>
</comment>